<dbReference type="EMBL" id="MSCN01000001">
    <property type="protein sequence ID" value="PQJ79091.1"/>
    <property type="molecule type" value="Genomic_DNA"/>
</dbReference>
<gene>
    <name evidence="1" type="ORF">BTO18_07875</name>
</gene>
<name>A0A2S7WP86_9FLAO</name>
<evidence type="ECO:0000313" key="2">
    <source>
        <dbReference type="Proteomes" id="UP000238882"/>
    </source>
</evidence>
<dbReference type="RefSeq" id="WP_105015693.1">
    <property type="nucleotide sequence ID" value="NZ_MSCN01000001.1"/>
</dbReference>
<reference evidence="1 2" key="1">
    <citation type="submission" date="2016-12" db="EMBL/GenBank/DDBJ databases">
        <title>Trade-off between light-utilization and light-protection in marine flavobacteria.</title>
        <authorList>
            <person name="Kumagai Y."/>
            <person name="Yoshizawa S."/>
            <person name="Kogure K."/>
            <person name="Iwasaki W."/>
        </authorList>
    </citation>
    <scope>NUCLEOTIDE SEQUENCE [LARGE SCALE GENOMIC DNA]</scope>
    <source>
        <strain evidence="1 2">NBRC 108759</strain>
    </source>
</reference>
<comment type="caution">
    <text evidence="1">The sequence shown here is derived from an EMBL/GenBank/DDBJ whole genome shotgun (WGS) entry which is preliminary data.</text>
</comment>
<dbReference type="OrthoDB" id="1164858at2"/>
<evidence type="ECO:0000313" key="1">
    <source>
        <dbReference type="EMBL" id="PQJ79091.1"/>
    </source>
</evidence>
<keyword evidence="2" id="KW-1185">Reference proteome</keyword>
<dbReference type="Proteomes" id="UP000238882">
    <property type="component" value="Unassembled WGS sequence"/>
</dbReference>
<dbReference type="AlphaFoldDB" id="A0A2S7WP86"/>
<sequence length="300" mass="35622">MKSRLLFITFYFIVVQTILSQNIKFTFNNFEKEFLKFKPKNNGISDKDFKNDLITIKNIKSDVKNNPNNFNVADYLNVLHVFLSLKESRENILIAFEKLKNANSGCQYILYFEKQFKDIHYEIIRNEIENATNFCKGQKNNVANFDIVYYSKQNNLDINLVKLISKIKENDLKFRNKDNIEDRIKKQRVLDVKNQKSIDSLFQIHKSYLGVSMVGEKFQTVMWSVIQHSNVEMMEKYLPIIHKAYLKEDIFQYNLRMLIDRFYGLKYGYQIYGSQSGFGFDMANSTTRSKISKKYNIDYK</sequence>
<protein>
    <submittedName>
        <fullName evidence="1">Uncharacterized protein</fullName>
    </submittedName>
</protein>
<proteinExistence type="predicted"/>
<accession>A0A2S7WP86</accession>
<organism evidence="1 2">
    <name type="scientific">Polaribacter porphyrae</name>
    <dbReference type="NCBI Taxonomy" id="1137780"/>
    <lineage>
        <taxon>Bacteria</taxon>
        <taxon>Pseudomonadati</taxon>
        <taxon>Bacteroidota</taxon>
        <taxon>Flavobacteriia</taxon>
        <taxon>Flavobacteriales</taxon>
        <taxon>Flavobacteriaceae</taxon>
    </lineage>
</organism>